<dbReference type="SUPFAM" id="SSF53335">
    <property type="entry name" value="S-adenosyl-L-methionine-dependent methyltransferases"/>
    <property type="match status" value="1"/>
</dbReference>
<gene>
    <name evidence="3" type="ORF">S01H1_46671</name>
</gene>
<dbReference type="InterPro" id="IPR029063">
    <property type="entry name" value="SAM-dependent_MTases_sf"/>
</dbReference>
<feature type="non-terminal residue" evidence="3">
    <location>
        <position position="164"/>
    </location>
</feature>
<dbReference type="InterPro" id="IPR013216">
    <property type="entry name" value="Methyltransf_11"/>
</dbReference>
<organism evidence="3">
    <name type="scientific">marine sediment metagenome</name>
    <dbReference type="NCBI Taxonomy" id="412755"/>
    <lineage>
        <taxon>unclassified sequences</taxon>
        <taxon>metagenomes</taxon>
        <taxon>ecological metagenomes</taxon>
    </lineage>
</organism>
<reference evidence="3" key="1">
    <citation type="journal article" date="2014" name="Front. Microbiol.">
        <title>High frequency of phylogenetically diverse reductive dehalogenase-homologous genes in deep subseafloor sedimentary metagenomes.</title>
        <authorList>
            <person name="Kawai M."/>
            <person name="Futagami T."/>
            <person name="Toyoda A."/>
            <person name="Takaki Y."/>
            <person name="Nishi S."/>
            <person name="Hori S."/>
            <person name="Arai W."/>
            <person name="Tsubouchi T."/>
            <person name="Morono Y."/>
            <person name="Uchiyama I."/>
            <person name="Ito T."/>
            <person name="Fujiyama A."/>
            <person name="Inagaki F."/>
            <person name="Takami H."/>
        </authorList>
    </citation>
    <scope>NUCLEOTIDE SEQUENCE</scope>
    <source>
        <strain evidence="3">Expedition CK06-06</strain>
    </source>
</reference>
<comment type="caution">
    <text evidence="3">The sequence shown here is derived from an EMBL/GenBank/DDBJ whole genome shotgun (WGS) entry which is preliminary data.</text>
</comment>
<dbReference type="PANTHER" id="PTHR44068:SF11">
    <property type="entry name" value="GERANYL DIPHOSPHATE 2-C-METHYLTRANSFERASE"/>
    <property type="match status" value="1"/>
</dbReference>
<feature type="domain" description="Methyltransferase type 11" evidence="2">
    <location>
        <begin position="14"/>
        <end position="110"/>
    </location>
</feature>
<sequence length="164" mass="17613">MADQMGVNADSAVLDIACGDGKTATYLAKTLRCRVSGIDASQQMIDTAKDLATDLRVTDRTDFAVALAGNIPHPANFFTHALSECSLCTFVDKEQATREISRVLAPRGIFGLNDVTVQNHGELDEELQSLLGRVACIADALSSDNYIDLFVKQGYTLATSSNHS</sequence>
<evidence type="ECO:0000259" key="2">
    <source>
        <dbReference type="Pfam" id="PF08241"/>
    </source>
</evidence>
<evidence type="ECO:0000313" key="3">
    <source>
        <dbReference type="EMBL" id="GAG09796.1"/>
    </source>
</evidence>
<dbReference type="GO" id="GO:0008757">
    <property type="term" value="F:S-adenosylmethionine-dependent methyltransferase activity"/>
    <property type="evidence" value="ECO:0007669"/>
    <property type="project" value="InterPro"/>
</dbReference>
<evidence type="ECO:0000256" key="1">
    <source>
        <dbReference type="ARBA" id="ARBA00022679"/>
    </source>
</evidence>
<accession>X0WAV2</accession>
<name>X0WAV2_9ZZZZ</name>
<dbReference type="PANTHER" id="PTHR44068">
    <property type="entry name" value="ZGC:194242"/>
    <property type="match status" value="1"/>
</dbReference>
<dbReference type="Gene3D" id="3.40.50.150">
    <property type="entry name" value="Vaccinia Virus protein VP39"/>
    <property type="match status" value="1"/>
</dbReference>
<dbReference type="Pfam" id="PF08241">
    <property type="entry name" value="Methyltransf_11"/>
    <property type="match status" value="1"/>
</dbReference>
<proteinExistence type="predicted"/>
<dbReference type="InterPro" id="IPR050447">
    <property type="entry name" value="Erg6_SMT_methyltransf"/>
</dbReference>
<keyword evidence="1" id="KW-0808">Transferase</keyword>
<dbReference type="AlphaFoldDB" id="X0WAV2"/>
<dbReference type="CDD" id="cd02440">
    <property type="entry name" value="AdoMet_MTases"/>
    <property type="match status" value="1"/>
</dbReference>
<protein>
    <recommendedName>
        <fullName evidence="2">Methyltransferase type 11 domain-containing protein</fullName>
    </recommendedName>
</protein>
<dbReference type="EMBL" id="BARS01029894">
    <property type="protein sequence ID" value="GAG09796.1"/>
    <property type="molecule type" value="Genomic_DNA"/>
</dbReference>